<protein>
    <submittedName>
        <fullName evidence="2">SgcJ/EcaC family oxidoreductase</fullName>
    </submittedName>
</protein>
<dbReference type="OrthoDB" id="9803476at2"/>
<comment type="caution">
    <text evidence="2">The sequence shown here is derived from an EMBL/GenBank/DDBJ whole genome shotgun (WGS) entry which is preliminary data.</text>
</comment>
<reference evidence="2 3" key="1">
    <citation type="submission" date="2019-07" db="EMBL/GenBank/DDBJ databases">
        <authorList>
            <person name="Kim J."/>
        </authorList>
    </citation>
    <scope>NUCLEOTIDE SEQUENCE [LARGE SCALE GENOMIC DNA]</scope>
    <source>
        <strain evidence="2 3">JC52</strain>
    </source>
</reference>
<name>A0A559KDT5_9BACL</name>
<dbReference type="Gene3D" id="3.10.450.50">
    <property type="match status" value="1"/>
</dbReference>
<evidence type="ECO:0000313" key="3">
    <source>
        <dbReference type="Proteomes" id="UP000317036"/>
    </source>
</evidence>
<gene>
    <name evidence="2" type="ORF">FPZ49_09435</name>
</gene>
<accession>A0A559KDT5</accession>
<feature type="domain" description="DUF4440" evidence="1">
    <location>
        <begin position="18"/>
        <end position="129"/>
    </location>
</feature>
<dbReference type="InterPro" id="IPR032710">
    <property type="entry name" value="NTF2-like_dom_sf"/>
</dbReference>
<dbReference type="AlphaFoldDB" id="A0A559KDT5"/>
<dbReference type="Proteomes" id="UP000317036">
    <property type="component" value="Unassembled WGS sequence"/>
</dbReference>
<sequence length="158" mass="17626">MRAVNVPGLQLTGEEQEIVEVYRRLLEGWNVRSAEGMAEPFAEDGELIGYDGSHIVSRGEIIDHLQPIFAHHRTAAFVAKVRSVSLLGPEAAMLRAIAGMVPDGAADINPQVNTHHTMVVVKHEGEWRIALFQNTPAQFHMRPELVEQMTEELRQLIS</sequence>
<dbReference type="RefSeq" id="WP_144845850.1">
    <property type="nucleotide sequence ID" value="NZ_VNJI01000009.1"/>
</dbReference>
<dbReference type="EMBL" id="VNJI01000009">
    <property type="protein sequence ID" value="TVY10274.1"/>
    <property type="molecule type" value="Genomic_DNA"/>
</dbReference>
<dbReference type="NCBIfam" id="TIGR02246">
    <property type="entry name" value="SgcJ/EcaC family oxidoreductase"/>
    <property type="match status" value="1"/>
</dbReference>
<dbReference type="InterPro" id="IPR011944">
    <property type="entry name" value="Steroid_delta5-4_isomerase"/>
</dbReference>
<evidence type="ECO:0000259" key="1">
    <source>
        <dbReference type="Pfam" id="PF14534"/>
    </source>
</evidence>
<proteinExistence type="predicted"/>
<keyword evidence="3" id="KW-1185">Reference proteome</keyword>
<evidence type="ECO:0000313" key="2">
    <source>
        <dbReference type="EMBL" id="TVY10274.1"/>
    </source>
</evidence>
<dbReference type="SUPFAM" id="SSF54427">
    <property type="entry name" value="NTF2-like"/>
    <property type="match status" value="1"/>
</dbReference>
<dbReference type="InterPro" id="IPR027843">
    <property type="entry name" value="DUF4440"/>
</dbReference>
<organism evidence="2 3">
    <name type="scientific">Paenibacillus cremeus</name>
    <dbReference type="NCBI Taxonomy" id="2163881"/>
    <lineage>
        <taxon>Bacteria</taxon>
        <taxon>Bacillati</taxon>
        <taxon>Bacillota</taxon>
        <taxon>Bacilli</taxon>
        <taxon>Bacillales</taxon>
        <taxon>Paenibacillaceae</taxon>
        <taxon>Paenibacillus</taxon>
    </lineage>
</organism>
<dbReference type="Pfam" id="PF14534">
    <property type="entry name" value="DUF4440"/>
    <property type="match status" value="1"/>
</dbReference>